<dbReference type="GeneID" id="3855395"/>
<evidence type="ECO:0000313" key="1">
    <source>
        <dbReference type="EMBL" id="RAP03814.1"/>
    </source>
</evidence>
<organism evidence="1 2">
    <name type="scientific">Methanosphaera stadtmanae</name>
    <dbReference type="NCBI Taxonomy" id="2317"/>
    <lineage>
        <taxon>Archaea</taxon>
        <taxon>Methanobacteriati</taxon>
        <taxon>Methanobacteriota</taxon>
        <taxon>Methanomada group</taxon>
        <taxon>Methanobacteria</taxon>
        <taxon>Methanobacteriales</taxon>
        <taxon>Methanobacteriaceae</taxon>
        <taxon>Methanosphaera</taxon>
    </lineage>
</organism>
<evidence type="ECO:0000313" key="2">
    <source>
        <dbReference type="Proteomes" id="UP000248557"/>
    </source>
</evidence>
<reference evidence="1 2" key="1">
    <citation type="submission" date="2017-05" db="EMBL/GenBank/DDBJ databases">
        <title>Host range expansion of the Methanosphaera genus to humans and monogastric animals involves recent and extensive reduction in genome content.</title>
        <authorList>
            <person name="Hoedt E.C."/>
            <person name="Volmer J.G."/>
            <person name="Parks D.H."/>
            <person name="Rosewarne C.P."/>
            <person name="Denman S.E."/>
            <person name="Mcsweeney C.S."/>
            <person name="O Cuiv P."/>
            <person name="Hugenholtz P."/>
            <person name="Tyson G.W."/>
            <person name="Morrison M."/>
        </authorList>
    </citation>
    <scope>NUCLEOTIDE SEQUENCE [LARGE SCALE GENOMIC DNA]</scope>
    <source>
        <strain evidence="1 2">PA5</strain>
    </source>
</reference>
<protein>
    <submittedName>
        <fullName evidence="1">Uncharacterized protein</fullName>
    </submittedName>
</protein>
<proteinExistence type="predicted"/>
<dbReference type="EMBL" id="NGJK01000005">
    <property type="protein sequence ID" value="RAP03814.1"/>
    <property type="molecule type" value="Genomic_DNA"/>
</dbReference>
<dbReference type="Proteomes" id="UP000248557">
    <property type="component" value="Unassembled WGS sequence"/>
</dbReference>
<name>A0A328Q3V7_9EURY</name>
<dbReference type="AlphaFoldDB" id="A0A328Q3V7"/>
<gene>
    <name evidence="1" type="ORF">CA615_00575</name>
</gene>
<comment type="caution">
    <text evidence="1">The sequence shown here is derived from an EMBL/GenBank/DDBJ whole genome shotgun (WGS) entry which is preliminary data.</text>
</comment>
<sequence>MEKSLDFNEIFFGDIKEYNRLIISLLESLRNITPITFWNMDQSESDDLSTTIALEIIDLILESYEKVADNLYSNDLAVHEFPIFLETKEMIECLLMDPFYECDEFINLAITLSSEFFTLLEIKLLLFDGYSMELEAPQEVLDEYDKELNNFIHRFNNYKDEFTKLHS</sequence>
<dbReference type="RefSeq" id="WP_011405733.1">
    <property type="nucleotide sequence ID" value="NZ_CATZNA010000006.1"/>
</dbReference>
<accession>A0A328Q3V7</accession>